<dbReference type="OrthoDB" id="9786141at2"/>
<accession>A0A0M9UDX9</accession>
<dbReference type="InterPro" id="IPR015797">
    <property type="entry name" value="NUDIX_hydrolase-like_dom_sf"/>
</dbReference>
<dbReference type="PANTHER" id="PTHR43736:SF4">
    <property type="entry name" value="SLR1690 PROTEIN"/>
    <property type="match status" value="1"/>
</dbReference>
<dbReference type="InParanoid" id="A0A0M9UDX9"/>
<evidence type="ECO:0000259" key="2">
    <source>
        <dbReference type="PROSITE" id="PS51462"/>
    </source>
</evidence>
<reference evidence="5" key="3">
    <citation type="submission" date="2015-08" db="EMBL/GenBank/DDBJ databases">
        <title>Draft Genome Sequence of a Heterotrophic Facultative Anaerobic Bacterium Ardenticatena maritima Strain 110S.</title>
        <authorList>
            <person name="Kawaichi S."/>
            <person name="Yoshida T."/>
            <person name="Sako Y."/>
            <person name="Nakamura R."/>
        </authorList>
    </citation>
    <scope>NUCLEOTIDE SEQUENCE [LARGE SCALE GENOMIC DNA]</scope>
    <source>
        <strain evidence="5">110S</strain>
    </source>
</reference>
<dbReference type="InterPro" id="IPR054105">
    <property type="entry name" value="WHD_NrtR"/>
</dbReference>
<name>A0A0M9UDX9_9CHLR</name>
<evidence type="ECO:0000313" key="5">
    <source>
        <dbReference type="Proteomes" id="UP000037784"/>
    </source>
</evidence>
<dbReference type="InterPro" id="IPR036388">
    <property type="entry name" value="WH-like_DNA-bd_sf"/>
</dbReference>
<reference evidence="4 6" key="2">
    <citation type="submission" date="2015-07" db="EMBL/GenBank/DDBJ databases">
        <title>Whole genome sequence of Ardenticatena maritima DSM 23922.</title>
        <authorList>
            <person name="Hemp J."/>
            <person name="Ward L.M."/>
            <person name="Pace L.A."/>
            <person name="Fischer W.W."/>
        </authorList>
    </citation>
    <scope>NUCLEOTIDE SEQUENCE [LARGE SCALE GENOMIC DNA]</scope>
    <source>
        <strain evidence="4 6">110S</strain>
    </source>
</reference>
<dbReference type="STRING" id="872965.SE16_05960"/>
<dbReference type="GO" id="GO:0035539">
    <property type="term" value="F:8-oxo-7,8-dihydrodeoxyguanosine triphosphate pyrophosphatase activity"/>
    <property type="evidence" value="ECO:0007669"/>
    <property type="project" value="UniProtKB-EC"/>
</dbReference>
<evidence type="ECO:0000256" key="1">
    <source>
        <dbReference type="ARBA" id="ARBA00022801"/>
    </source>
</evidence>
<dbReference type="RefSeq" id="WP_054494141.1">
    <property type="nucleotide sequence ID" value="NZ_BBZA01000265.1"/>
</dbReference>
<dbReference type="Proteomes" id="UP000037784">
    <property type="component" value="Unassembled WGS sequence"/>
</dbReference>
<keyword evidence="1 3" id="KW-0378">Hydrolase</keyword>
<dbReference type="SUPFAM" id="SSF55811">
    <property type="entry name" value="Nudix"/>
    <property type="match status" value="1"/>
</dbReference>
<dbReference type="EC" id="3.6.1.55" evidence="3"/>
<evidence type="ECO:0000313" key="3">
    <source>
        <dbReference type="EMBL" id="GAP64470.1"/>
    </source>
</evidence>
<dbReference type="PRINTS" id="PR00502">
    <property type="entry name" value="NUDIXFAMILY"/>
</dbReference>
<organism evidence="3 5">
    <name type="scientific">Ardenticatena maritima</name>
    <dbReference type="NCBI Taxonomy" id="872965"/>
    <lineage>
        <taxon>Bacteria</taxon>
        <taxon>Bacillati</taxon>
        <taxon>Chloroflexota</taxon>
        <taxon>Ardenticatenia</taxon>
        <taxon>Ardenticatenales</taxon>
        <taxon>Ardenticatenaceae</taxon>
        <taxon>Ardenticatena</taxon>
    </lineage>
</organism>
<comment type="caution">
    <text evidence="3">The sequence shown here is derived from an EMBL/GenBank/DDBJ whole genome shotgun (WGS) entry which is preliminary data.</text>
</comment>
<dbReference type="PROSITE" id="PS51462">
    <property type="entry name" value="NUDIX"/>
    <property type="match status" value="1"/>
</dbReference>
<dbReference type="PANTHER" id="PTHR43736">
    <property type="entry name" value="ADP-RIBOSE PYROPHOSPHATASE"/>
    <property type="match status" value="1"/>
</dbReference>
<dbReference type="Proteomes" id="UP000050502">
    <property type="component" value="Unassembled WGS sequence"/>
</dbReference>
<dbReference type="InterPro" id="IPR000086">
    <property type="entry name" value="NUDIX_hydrolase_dom"/>
</dbReference>
<dbReference type="EMBL" id="LGKN01000004">
    <property type="protein sequence ID" value="KPL88361.1"/>
    <property type="molecule type" value="Genomic_DNA"/>
</dbReference>
<gene>
    <name evidence="3" type="primary">mutT</name>
    <name evidence="3" type="ORF">ARMA_2893</name>
    <name evidence="4" type="ORF">SE16_05960</name>
</gene>
<dbReference type="SUPFAM" id="SSF46785">
    <property type="entry name" value="Winged helix' DNA-binding domain"/>
    <property type="match status" value="1"/>
</dbReference>
<dbReference type="CDD" id="cd18873">
    <property type="entry name" value="NUDIX_NadM_like"/>
    <property type="match status" value="1"/>
</dbReference>
<dbReference type="InterPro" id="IPR036390">
    <property type="entry name" value="WH_DNA-bd_sf"/>
</dbReference>
<dbReference type="Gene3D" id="3.90.79.10">
    <property type="entry name" value="Nucleoside Triphosphate Pyrophosphohydrolase"/>
    <property type="match status" value="1"/>
</dbReference>
<dbReference type="Pfam" id="PF21906">
    <property type="entry name" value="WHD_NrtR"/>
    <property type="match status" value="1"/>
</dbReference>
<protein>
    <submittedName>
        <fullName evidence="3">8-oxo-dGTP diphosphatase</fullName>
        <ecNumber evidence="3">3.6.1.55</ecNumber>
    </submittedName>
    <submittedName>
        <fullName evidence="4">NUDIX hydrolase</fullName>
    </submittedName>
</protein>
<feature type="domain" description="Nudix hydrolase" evidence="2">
    <location>
        <begin position="8"/>
        <end position="142"/>
    </location>
</feature>
<evidence type="ECO:0000313" key="4">
    <source>
        <dbReference type="EMBL" id="KPL88361.1"/>
    </source>
</evidence>
<dbReference type="InterPro" id="IPR020476">
    <property type="entry name" value="Nudix_hydrolase"/>
</dbReference>
<dbReference type="Pfam" id="PF00293">
    <property type="entry name" value="NUDIX"/>
    <property type="match status" value="1"/>
</dbReference>
<reference evidence="3 5" key="1">
    <citation type="journal article" date="2015" name="Genome Announc.">
        <title>Draft Genome Sequence of a Heterotrophic Facultative Anaerobic Thermophilic Bacterium, Ardenticatena maritima Strain 110ST.</title>
        <authorList>
            <person name="Kawaichi S."/>
            <person name="Yoshida T."/>
            <person name="Sako Y."/>
            <person name="Nakamura R."/>
        </authorList>
    </citation>
    <scope>NUCLEOTIDE SEQUENCE [LARGE SCALE GENOMIC DNA]</scope>
    <source>
        <strain evidence="3 5">110S</strain>
    </source>
</reference>
<dbReference type="PATRIC" id="fig|872965.6.peg.1224"/>
<evidence type="ECO:0000313" key="6">
    <source>
        <dbReference type="Proteomes" id="UP000050502"/>
    </source>
</evidence>
<dbReference type="EMBL" id="BBZA01000265">
    <property type="protein sequence ID" value="GAP64470.1"/>
    <property type="molecule type" value="Genomic_DNA"/>
</dbReference>
<dbReference type="AlphaFoldDB" id="A0A0M9UDX9"/>
<keyword evidence="5" id="KW-1185">Reference proteome</keyword>
<dbReference type="Gene3D" id="1.10.10.10">
    <property type="entry name" value="Winged helix-like DNA-binding domain superfamily/Winged helix DNA-binding domain"/>
    <property type="match status" value="1"/>
</dbReference>
<proteinExistence type="predicted"/>
<sequence length="226" mass="26244">MPEAFDQHIALTVDVVIFTLLDDELKVLLIRRRHEPFAGMWALPGGFVQPDESLEEAARRVLYEESGATDVYLEQLYTFGHPERDPRQRVVTVAYFALVSADRLPLDVQSPRSTERGWWPAYEPPPLAFDHADILAYALQRLRYKLEYTAVGFQLLPETFTLTELQTAYETILREQLDKRNFRRKVLSAGILEETDEFKSGGHRPARLYRFRREATVESTARRLFP</sequence>